<dbReference type="EMBL" id="JAPFFF010000009">
    <property type="protein sequence ID" value="KAK8881800.1"/>
    <property type="molecule type" value="Genomic_DNA"/>
</dbReference>
<dbReference type="InterPro" id="IPR011050">
    <property type="entry name" value="Pectin_lyase_fold/virulence"/>
</dbReference>
<dbReference type="SUPFAM" id="SSF51126">
    <property type="entry name" value="Pectin lyase-like"/>
    <property type="match status" value="2"/>
</dbReference>
<evidence type="ECO:0008006" key="3">
    <source>
        <dbReference type="Google" id="ProtNLM"/>
    </source>
</evidence>
<dbReference type="SMART" id="SM00710">
    <property type="entry name" value="PbH1"/>
    <property type="match status" value="7"/>
</dbReference>
<dbReference type="Proteomes" id="UP001470230">
    <property type="component" value="Unassembled WGS sequence"/>
</dbReference>
<reference evidence="1 2" key="1">
    <citation type="submission" date="2024-04" db="EMBL/GenBank/DDBJ databases">
        <title>Tritrichomonas musculus Genome.</title>
        <authorList>
            <person name="Alves-Ferreira E."/>
            <person name="Grigg M."/>
            <person name="Lorenzi H."/>
            <person name="Galac M."/>
        </authorList>
    </citation>
    <scope>NUCLEOTIDE SEQUENCE [LARGE SCALE GENOMIC DNA]</scope>
    <source>
        <strain evidence="1 2">EAF2021</strain>
    </source>
</reference>
<proteinExistence type="predicted"/>
<sequence length="574" mass="63331">MNFNNCQFRGNAADEEGSALSLIVYQGCQISNCQFSANKAEPGNGVIYVETDFECPTMSTEPTSSPQTDIDRCIFEDNKGKDAGIALSCSQNAPVSIKNCQFQNCGSSGHVIAIQTDVQSTTIQNCSISNTDSIYSGGICVHSNGKIEIFFINFVLTSVDSALSIQSEESTEKVSVTHCLFDSCSVNSYSCFYISAKTNSFEFKDITVKNVKISGCDDYLGSLNLNGQITLALTNVSFTGVSSSCLYGGGTGMIFSGIPELIFDKCNFVNNEAHQDKSKSRPLANSDTIPYYNGDCGAIQIGCQAETAEMVLRFRDCNFRENKAFWHGGALAIQTIKELELYNCKLEQNIVNCDFETSSSNLLFENYFHKKKDGRGGAIYLNPASGCVDSFTQNVIINDCKLSWNKAHDGYAIYIEGDDHGTEFNIIKNNFNDNCDPNNHDSNDPSIIYGAVIATEIWNFTKDTLWPPGKPENNNCFSQSDNNLQINELFHVDHSGRTQTKAFTESGYFPADSFGASISFSYSAYFTNSSPFSPSDHFPSSRYFTDSDQFTKSSQFSESDPFSNSNWIKSFHKF</sequence>
<keyword evidence="2" id="KW-1185">Reference proteome</keyword>
<accession>A0ABR2JSN8</accession>
<evidence type="ECO:0000313" key="2">
    <source>
        <dbReference type="Proteomes" id="UP001470230"/>
    </source>
</evidence>
<dbReference type="InterPro" id="IPR006626">
    <property type="entry name" value="PbH1"/>
</dbReference>
<organism evidence="1 2">
    <name type="scientific">Tritrichomonas musculus</name>
    <dbReference type="NCBI Taxonomy" id="1915356"/>
    <lineage>
        <taxon>Eukaryota</taxon>
        <taxon>Metamonada</taxon>
        <taxon>Parabasalia</taxon>
        <taxon>Tritrichomonadida</taxon>
        <taxon>Tritrichomonadidae</taxon>
        <taxon>Tritrichomonas</taxon>
    </lineage>
</organism>
<evidence type="ECO:0000313" key="1">
    <source>
        <dbReference type="EMBL" id="KAK8881800.1"/>
    </source>
</evidence>
<protein>
    <recommendedName>
        <fullName evidence="3">Right handed beta helix domain-containing protein</fullName>
    </recommendedName>
</protein>
<gene>
    <name evidence="1" type="ORF">M9Y10_044436</name>
</gene>
<comment type="caution">
    <text evidence="1">The sequence shown here is derived from an EMBL/GenBank/DDBJ whole genome shotgun (WGS) entry which is preliminary data.</text>
</comment>
<name>A0ABR2JSN8_9EUKA</name>